<reference evidence="2" key="1">
    <citation type="submission" date="2011-05" db="EMBL/GenBank/DDBJ databases">
        <title>Complete sequence of Desulfotomaculum ruminis DSM 2154.</title>
        <authorList>
            <person name="Lucas S."/>
            <person name="Copeland A."/>
            <person name="Lapidus A."/>
            <person name="Cheng J.-F."/>
            <person name="Goodwin L."/>
            <person name="Pitluck S."/>
            <person name="Lu M."/>
            <person name="Detter J.C."/>
            <person name="Han C."/>
            <person name="Tapia R."/>
            <person name="Land M."/>
            <person name="Hauser L."/>
            <person name="Kyrpides N."/>
            <person name="Ivanova N."/>
            <person name="Mikhailova N."/>
            <person name="Pagani I."/>
            <person name="Stams A.J.M."/>
            <person name="Plugge C.M."/>
            <person name="Muyzer G."/>
            <person name="Kuever J."/>
            <person name="Parshina S.N."/>
            <person name="Ivanova A.E."/>
            <person name="Nazina T.N."/>
            <person name="Brambilla E."/>
            <person name="Spring S."/>
            <person name="Klenk H.-P."/>
            <person name="Woyke T."/>
        </authorList>
    </citation>
    <scope>NUCLEOTIDE SEQUENCE [LARGE SCALE GENOMIC DNA]</scope>
    <source>
        <strain evidence="2">ATCC 23193 / DSM 2154 / NCIB 8452 / DL</strain>
    </source>
</reference>
<dbReference type="Proteomes" id="UP000009234">
    <property type="component" value="Chromosome"/>
</dbReference>
<reference evidence="1 2" key="2">
    <citation type="journal article" date="2012" name="Stand. Genomic Sci.">
        <title>Complete genome sequence of the sulfate-reducing firmicute Desulfotomaculum ruminis type strain (DL(T)).</title>
        <authorList>
            <person name="Spring S."/>
            <person name="Visser M."/>
            <person name="Lu M."/>
            <person name="Copeland A."/>
            <person name="Lapidus A."/>
            <person name="Lucas S."/>
            <person name="Cheng J.F."/>
            <person name="Han C."/>
            <person name="Tapia R."/>
            <person name="Goodwin L.A."/>
            <person name="Pitluck S."/>
            <person name="Ivanova N."/>
            <person name="Land M."/>
            <person name="Hauser L."/>
            <person name="Larimer F."/>
            <person name="Rohde M."/>
            <person name="Goker M."/>
            <person name="Detter J.C."/>
            <person name="Kyrpides N.C."/>
            <person name="Woyke T."/>
            <person name="Schaap P.J."/>
            <person name="Plugge C.M."/>
            <person name="Muyzer G."/>
            <person name="Kuever J."/>
            <person name="Pereira I.A."/>
            <person name="Parshina S.N."/>
            <person name="Bernier-Latmani R."/>
            <person name="Stams A.J."/>
            <person name="Klenk H.P."/>
        </authorList>
    </citation>
    <scope>NUCLEOTIDE SEQUENCE [LARGE SCALE GENOMIC DNA]</scope>
    <source>
        <strain evidence="2">ATCC 23193 / DSM 2154 / NCIB 8452 / DL</strain>
    </source>
</reference>
<dbReference type="STRING" id="696281.Desru_2813"/>
<dbReference type="KEGG" id="dru:Desru_2813"/>
<protein>
    <submittedName>
        <fullName evidence="1">Uncharacterized protein</fullName>
    </submittedName>
</protein>
<dbReference type="HOGENOM" id="CLU_2552764_0_0_9"/>
<dbReference type="EMBL" id="CP002780">
    <property type="protein sequence ID" value="AEG61027.1"/>
    <property type="molecule type" value="Genomic_DNA"/>
</dbReference>
<gene>
    <name evidence="1" type="ordered locus">Desru_2813</name>
</gene>
<organism evidence="1 2">
    <name type="scientific">Desulforamulus ruminis (strain ATCC 23193 / DSM 2154 / NCIMB 8452 / DL)</name>
    <name type="common">Desulfotomaculum ruminis</name>
    <dbReference type="NCBI Taxonomy" id="696281"/>
    <lineage>
        <taxon>Bacteria</taxon>
        <taxon>Bacillati</taxon>
        <taxon>Bacillota</taxon>
        <taxon>Clostridia</taxon>
        <taxon>Eubacteriales</taxon>
        <taxon>Peptococcaceae</taxon>
        <taxon>Desulforamulus</taxon>
    </lineage>
</organism>
<dbReference type="AlphaFoldDB" id="F6DS03"/>
<accession>F6DS03</accession>
<sequence length="82" mass="9650">MLLGVRHRSFRFILPVPLFVFYDLLWSLNDLVELGTRAFPRQKLPSIIMRSLMNILQELRQIGPWQLMAVSFGDSRISIDFK</sequence>
<evidence type="ECO:0000313" key="1">
    <source>
        <dbReference type="EMBL" id="AEG61027.1"/>
    </source>
</evidence>
<proteinExistence type="predicted"/>
<evidence type="ECO:0000313" key="2">
    <source>
        <dbReference type="Proteomes" id="UP000009234"/>
    </source>
</evidence>
<keyword evidence="2" id="KW-1185">Reference proteome</keyword>
<dbReference type="eggNOG" id="ENOG502ZG3C">
    <property type="taxonomic scope" value="Bacteria"/>
</dbReference>
<name>F6DS03_DESRL</name>